<dbReference type="GeneID" id="105844028"/>
<evidence type="ECO:0000256" key="1">
    <source>
        <dbReference type="ARBA" id="ARBA00022737"/>
    </source>
</evidence>
<accession>A0ABM4CUZ7</accession>
<reference evidence="5" key="1">
    <citation type="submission" date="2025-08" db="UniProtKB">
        <authorList>
            <consortium name="RefSeq"/>
        </authorList>
    </citation>
    <scope>IDENTIFICATION</scope>
</reference>
<name>A0ABM4CUZ7_HYDVU</name>
<dbReference type="InterPro" id="IPR019734">
    <property type="entry name" value="TPR_rpt"/>
</dbReference>
<feature type="domain" description="NB-ARC" evidence="3">
    <location>
        <begin position="8"/>
        <end position="125"/>
    </location>
</feature>
<dbReference type="PANTHER" id="PTHR45641">
    <property type="entry name" value="TETRATRICOPEPTIDE REPEAT PROTEIN (AFU_ORTHOLOGUE AFUA_6G03870)"/>
    <property type="match status" value="1"/>
</dbReference>
<dbReference type="SUPFAM" id="SSF48452">
    <property type="entry name" value="TPR-like"/>
    <property type="match status" value="2"/>
</dbReference>
<dbReference type="InterPro" id="IPR027417">
    <property type="entry name" value="P-loop_NTPase"/>
</dbReference>
<evidence type="ECO:0000259" key="3">
    <source>
        <dbReference type="Pfam" id="PF00931"/>
    </source>
</evidence>
<organism evidence="4 5">
    <name type="scientific">Hydra vulgaris</name>
    <name type="common">Hydra</name>
    <name type="synonym">Hydra attenuata</name>
    <dbReference type="NCBI Taxonomy" id="6087"/>
    <lineage>
        <taxon>Eukaryota</taxon>
        <taxon>Metazoa</taxon>
        <taxon>Cnidaria</taxon>
        <taxon>Hydrozoa</taxon>
        <taxon>Hydroidolina</taxon>
        <taxon>Anthoathecata</taxon>
        <taxon>Aplanulata</taxon>
        <taxon>Hydridae</taxon>
        <taxon>Hydra</taxon>
    </lineage>
</organism>
<dbReference type="SMART" id="SM00028">
    <property type="entry name" value="TPR"/>
    <property type="match status" value="3"/>
</dbReference>
<dbReference type="Pfam" id="PF00931">
    <property type="entry name" value="NB-ARC"/>
    <property type="match status" value="1"/>
</dbReference>
<dbReference type="Pfam" id="PF13424">
    <property type="entry name" value="TPR_12"/>
    <property type="match status" value="2"/>
</dbReference>
<dbReference type="SUPFAM" id="SSF52540">
    <property type="entry name" value="P-loop containing nucleoside triphosphate hydrolases"/>
    <property type="match status" value="1"/>
</dbReference>
<dbReference type="Proteomes" id="UP001652625">
    <property type="component" value="Chromosome 11"/>
</dbReference>
<dbReference type="Gene3D" id="1.25.40.10">
    <property type="entry name" value="Tetratricopeptide repeat domain"/>
    <property type="match status" value="2"/>
</dbReference>
<proteinExistence type="predicted"/>
<evidence type="ECO:0000313" key="5">
    <source>
        <dbReference type="RefSeq" id="XP_065665723.1"/>
    </source>
</evidence>
<evidence type="ECO:0000256" key="2">
    <source>
        <dbReference type="ARBA" id="ARBA00022803"/>
    </source>
</evidence>
<gene>
    <name evidence="5" type="primary">LOC105844028</name>
</gene>
<dbReference type="Gene3D" id="3.40.50.300">
    <property type="entry name" value="P-loop containing nucleotide triphosphate hydrolases"/>
    <property type="match status" value="1"/>
</dbReference>
<keyword evidence="2" id="KW-0802">TPR repeat</keyword>
<dbReference type="InterPro" id="IPR002182">
    <property type="entry name" value="NB-ARC"/>
</dbReference>
<protein>
    <submittedName>
        <fullName evidence="5">Uncharacterized protein LOC105844028 isoform X2</fullName>
    </submittedName>
</protein>
<dbReference type="RefSeq" id="XP_065665723.1">
    <property type="nucleotide sequence ID" value="XM_065809651.1"/>
</dbReference>
<keyword evidence="1" id="KW-0677">Repeat</keyword>
<dbReference type="InterPro" id="IPR011990">
    <property type="entry name" value="TPR-like_helical_dom_sf"/>
</dbReference>
<dbReference type="PANTHER" id="PTHR45641:SF19">
    <property type="entry name" value="NEPHROCYSTIN-3"/>
    <property type="match status" value="1"/>
</dbReference>
<evidence type="ECO:0000313" key="4">
    <source>
        <dbReference type="Proteomes" id="UP001652625"/>
    </source>
</evidence>
<sequence>MFFSRKKELCEIHRYLIESQVSTLVIYGMSGVGKTQLAKKYCELYHSFYKNFVWIDAAFGKLQLSMIKIGQKLGFAVQDSKGDYIDVEVIVEKIHNYYKNEKTLYIFDNVDNESVKNFEMYISKEPNSFTLITSQWKIWSNTINKMLINGFSAEEAFAYVKLNIKESPDESIKSLTKEFSFHPFAITQAIKYINIHKISIEKYLDRYRSKPIEILDNDDFPTEEESKSAIKAINIVLIKLEKTKIIPLKILNCLSHCDGQNISKEFIIQISKQMTINEEYLVDEAIRLLLSYSLLDSLDDENFSMHDLTQLSCRHFQTKSSSTSTYLDLLKNYFNFELKKENDHADYGIHFVFHFIHMFRKNYKLISETFHRMTTPIKNLLVCKGLFNEAIEILKAIQTFNAERYGEDNDLTISTKHNIANCLNKMGKYDEALEIYYFVVEIRTNNLGPNHPKTLTAKNNIANCWHELGKYDEALKILYEIPTKILGINDPIRMTTQNNIANCLIKLKNYKVALEILCSVDNIQTETLGSNHPNTMKTKHNIAICFSELGEYEDALKIYCSVHETQTKTLGINHPDTMTTEHNIAYCLIKIKKYNEALEILYPVDKMQTKILGIDHPDTISTKNSITSCLIEMGNYSKV</sequence>
<keyword evidence="4" id="KW-1185">Reference proteome</keyword>